<evidence type="ECO:0000313" key="1">
    <source>
        <dbReference type="EMBL" id="PSB24409.1"/>
    </source>
</evidence>
<proteinExistence type="predicted"/>
<sequence length="61" mass="6576">MQANQRLLSWAQAAQQLLEAACITTAERTQAPLSLEHQALLTTTLITLTQCQSQLANAVAP</sequence>
<dbReference type="AlphaFoldDB" id="A0A2T1DVA1"/>
<reference evidence="1 2" key="2">
    <citation type="submission" date="2018-03" db="EMBL/GenBank/DDBJ databases">
        <title>The ancient ancestry and fast evolution of plastids.</title>
        <authorList>
            <person name="Moore K.R."/>
            <person name="Magnabosco C."/>
            <person name="Momper L."/>
            <person name="Gold D.A."/>
            <person name="Bosak T."/>
            <person name="Fournier G.P."/>
        </authorList>
    </citation>
    <scope>NUCLEOTIDE SEQUENCE [LARGE SCALE GENOMIC DNA]</scope>
    <source>
        <strain evidence="1 2">ULC18</strain>
    </source>
</reference>
<organism evidence="1 2">
    <name type="scientific">Stenomitos frigidus ULC18</name>
    <dbReference type="NCBI Taxonomy" id="2107698"/>
    <lineage>
        <taxon>Bacteria</taxon>
        <taxon>Bacillati</taxon>
        <taxon>Cyanobacteriota</taxon>
        <taxon>Cyanophyceae</taxon>
        <taxon>Leptolyngbyales</taxon>
        <taxon>Leptolyngbyaceae</taxon>
        <taxon>Stenomitos</taxon>
    </lineage>
</organism>
<comment type="caution">
    <text evidence="1">The sequence shown here is derived from an EMBL/GenBank/DDBJ whole genome shotgun (WGS) entry which is preliminary data.</text>
</comment>
<reference evidence="2" key="1">
    <citation type="submission" date="2018-02" db="EMBL/GenBank/DDBJ databases">
        <authorList>
            <person name="Moore K."/>
            <person name="Momper L."/>
        </authorList>
    </citation>
    <scope>NUCLEOTIDE SEQUENCE [LARGE SCALE GENOMIC DNA]</scope>
    <source>
        <strain evidence="2">ULC18</strain>
    </source>
</reference>
<keyword evidence="2" id="KW-1185">Reference proteome</keyword>
<protein>
    <submittedName>
        <fullName evidence="1">Uncharacterized protein</fullName>
    </submittedName>
</protein>
<dbReference type="EMBL" id="PVWK01000146">
    <property type="protein sequence ID" value="PSB24409.1"/>
    <property type="molecule type" value="Genomic_DNA"/>
</dbReference>
<gene>
    <name evidence="1" type="ORF">C7B82_27175</name>
</gene>
<dbReference type="RefSeq" id="WP_106260014.1">
    <property type="nucleotide sequence ID" value="NZ_CAWNSW010000018.1"/>
</dbReference>
<name>A0A2T1DVA1_9CYAN</name>
<evidence type="ECO:0000313" key="2">
    <source>
        <dbReference type="Proteomes" id="UP000239576"/>
    </source>
</evidence>
<accession>A0A2T1DVA1</accession>
<dbReference type="Proteomes" id="UP000239576">
    <property type="component" value="Unassembled WGS sequence"/>
</dbReference>